<evidence type="ECO:0000313" key="6">
    <source>
        <dbReference type="Proteomes" id="UP000187408"/>
    </source>
</evidence>
<dbReference type="Proteomes" id="UP000187408">
    <property type="component" value="Unassembled WGS sequence"/>
</dbReference>
<protein>
    <recommendedName>
        <fullName evidence="4">OmpA-like domain-containing protein</fullName>
    </recommendedName>
</protein>
<dbReference type="OrthoDB" id="193257at2"/>
<evidence type="ECO:0000313" key="5">
    <source>
        <dbReference type="EMBL" id="OMH41410.1"/>
    </source>
</evidence>
<reference evidence="5 6" key="1">
    <citation type="submission" date="2016-10" db="EMBL/GenBank/DDBJ databases">
        <title>Genome sequence of a sulfur-reducing bacterium Desulfurobacterium indicum K6013.</title>
        <authorList>
            <person name="Cao J."/>
            <person name="Shao Z."/>
            <person name="Alain K."/>
            <person name="Jebbar M."/>
        </authorList>
    </citation>
    <scope>NUCLEOTIDE SEQUENCE [LARGE SCALE GENOMIC DNA]</scope>
    <source>
        <strain evidence="5 6">K6013</strain>
    </source>
</reference>
<keyword evidence="6" id="KW-1185">Reference proteome</keyword>
<dbReference type="GO" id="GO:0016020">
    <property type="term" value="C:membrane"/>
    <property type="evidence" value="ECO:0007669"/>
    <property type="project" value="UniProtKB-UniRule"/>
</dbReference>
<dbReference type="PROSITE" id="PS51123">
    <property type="entry name" value="OMPA_2"/>
    <property type="match status" value="1"/>
</dbReference>
<dbReference type="AlphaFoldDB" id="A0A1R1MNW2"/>
<dbReference type="STRING" id="1914305.BLW93_00570"/>
<dbReference type="Pfam" id="PF00691">
    <property type="entry name" value="OmpA"/>
    <property type="match status" value="1"/>
</dbReference>
<dbReference type="SUPFAM" id="SSF103088">
    <property type="entry name" value="OmpA-like"/>
    <property type="match status" value="1"/>
</dbReference>
<dbReference type="InterPro" id="IPR006665">
    <property type="entry name" value="OmpA-like"/>
</dbReference>
<feature type="chain" id="PRO_5012887317" description="OmpA-like domain-containing protein" evidence="3">
    <location>
        <begin position="25"/>
        <end position="238"/>
    </location>
</feature>
<dbReference type="InterPro" id="IPR050330">
    <property type="entry name" value="Bact_OuterMem_StrucFunc"/>
</dbReference>
<dbReference type="PANTHER" id="PTHR30329:SF21">
    <property type="entry name" value="LIPOPROTEIN YIAD-RELATED"/>
    <property type="match status" value="1"/>
</dbReference>
<dbReference type="InterPro" id="IPR036737">
    <property type="entry name" value="OmpA-like_sf"/>
</dbReference>
<dbReference type="RefSeq" id="WP_076712161.1">
    <property type="nucleotide sequence ID" value="NZ_MOEN01000001.1"/>
</dbReference>
<dbReference type="PROSITE" id="PS51257">
    <property type="entry name" value="PROKAR_LIPOPROTEIN"/>
    <property type="match status" value="1"/>
</dbReference>
<evidence type="ECO:0000256" key="3">
    <source>
        <dbReference type="SAM" id="SignalP"/>
    </source>
</evidence>
<keyword evidence="1" id="KW-0472">Membrane</keyword>
<gene>
    <name evidence="5" type="ORF">BLW93_00570</name>
</gene>
<comment type="caution">
    <text evidence="5">The sequence shown here is derived from an EMBL/GenBank/DDBJ whole genome shotgun (WGS) entry which is preliminary data.</text>
</comment>
<proteinExistence type="predicted"/>
<organism evidence="5 6">
    <name type="scientific">Desulfurobacterium indicum</name>
    <dbReference type="NCBI Taxonomy" id="1914305"/>
    <lineage>
        <taxon>Bacteria</taxon>
        <taxon>Pseudomonadati</taxon>
        <taxon>Aquificota</taxon>
        <taxon>Aquificia</taxon>
        <taxon>Desulfurobacteriales</taxon>
        <taxon>Desulfurobacteriaceae</taxon>
        <taxon>Desulfurobacterium</taxon>
    </lineage>
</organism>
<evidence type="ECO:0000256" key="1">
    <source>
        <dbReference type="PROSITE-ProRule" id="PRU00473"/>
    </source>
</evidence>
<accession>A0A1R1MNW2</accession>
<dbReference type="EMBL" id="MOEN01000001">
    <property type="protein sequence ID" value="OMH41410.1"/>
    <property type="molecule type" value="Genomic_DNA"/>
</dbReference>
<sequence length="238" mass="26225">MRIKILPLLATVSTAVFLSSCSQTVINTGVTVTIPPKRETPRETPKVEIPSVNREESVLEEAEERKPQVEISDYIFEKEINAFEGLTGAKVVASLPLFGNPPSVNGDLLVVEEPQRARIIIRDSLIFELNRDRIINDSLIRAVAQTFGKGNSLIIIAAFSDSSGTNDFNDLITEKRAEAVRKKLESFGVPSYRILAFGCGSARPIAPNSTVDGRAANRRIEIYVYPENMYVDGVCGQR</sequence>
<name>A0A1R1MNW2_9BACT</name>
<dbReference type="Gene3D" id="3.30.1330.60">
    <property type="entry name" value="OmpA-like domain"/>
    <property type="match status" value="1"/>
</dbReference>
<feature type="domain" description="OmpA-like" evidence="4">
    <location>
        <begin position="115"/>
        <end position="228"/>
    </location>
</feature>
<evidence type="ECO:0000256" key="2">
    <source>
        <dbReference type="SAM" id="MobiDB-lite"/>
    </source>
</evidence>
<feature type="region of interest" description="Disordered" evidence="2">
    <location>
        <begin position="36"/>
        <end position="61"/>
    </location>
</feature>
<feature type="signal peptide" evidence="3">
    <location>
        <begin position="1"/>
        <end position="24"/>
    </location>
</feature>
<dbReference type="CDD" id="cd07185">
    <property type="entry name" value="OmpA_C-like"/>
    <property type="match status" value="1"/>
</dbReference>
<evidence type="ECO:0000259" key="4">
    <source>
        <dbReference type="PROSITE" id="PS51123"/>
    </source>
</evidence>
<keyword evidence="3" id="KW-0732">Signal</keyword>
<dbReference type="PANTHER" id="PTHR30329">
    <property type="entry name" value="STATOR ELEMENT OF FLAGELLAR MOTOR COMPLEX"/>
    <property type="match status" value="1"/>
</dbReference>
<feature type="compositionally biased region" description="Basic and acidic residues" evidence="2">
    <location>
        <begin position="36"/>
        <end position="46"/>
    </location>
</feature>